<evidence type="ECO:0000313" key="1">
    <source>
        <dbReference type="EMBL" id="KAH7126692.1"/>
    </source>
</evidence>
<protein>
    <submittedName>
        <fullName evidence="1">Uncharacterized protein</fullName>
    </submittedName>
</protein>
<sequence>MFTYIKSLISGPTPPPPTNIIGIRIPANNTPAHLVALTTTSASGATDDFLVHIPDVRRFWAPENAWQMRDLYSLDLRDASQAEAQLQRQRQRQPLKWDPHANLTLLQRQRKKFVASQQYYALSPYQEACVGRYYVFWSFALDDLPQNLAVPKWMVEEPQHSYWGDVFLVKVRDGEGEGGDGVRAVYEDVDPGFLEVLRDGPLGG</sequence>
<evidence type="ECO:0000313" key="2">
    <source>
        <dbReference type="Proteomes" id="UP000700596"/>
    </source>
</evidence>
<accession>A0A9P9IN50</accession>
<reference evidence="1" key="1">
    <citation type="journal article" date="2021" name="Nat. Commun.">
        <title>Genetic determinants of endophytism in the Arabidopsis root mycobiome.</title>
        <authorList>
            <person name="Mesny F."/>
            <person name="Miyauchi S."/>
            <person name="Thiergart T."/>
            <person name="Pickel B."/>
            <person name="Atanasova L."/>
            <person name="Karlsson M."/>
            <person name="Huettel B."/>
            <person name="Barry K.W."/>
            <person name="Haridas S."/>
            <person name="Chen C."/>
            <person name="Bauer D."/>
            <person name="Andreopoulos W."/>
            <person name="Pangilinan J."/>
            <person name="LaButti K."/>
            <person name="Riley R."/>
            <person name="Lipzen A."/>
            <person name="Clum A."/>
            <person name="Drula E."/>
            <person name="Henrissat B."/>
            <person name="Kohler A."/>
            <person name="Grigoriev I.V."/>
            <person name="Martin F.M."/>
            <person name="Hacquard S."/>
        </authorList>
    </citation>
    <scope>NUCLEOTIDE SEQUENCE</scope>
    <source>
        <strain evidence="1">MPI-CAGE-CH-0243</strain>
    </source>
</reference>
<proteinExistence type="predicted"/>
<name>A0A9P9IN50_9PLEO</name>
<gene>
    <name evidence="1" type="ORF">B0J11DRAFT_283162</name>
</gene>
<organism evidence="1 2">
    <name type="scientific">Dendryphion nanum</name>
    <dbReference type="NCBI Taxonomy" id="256645"/>
    <lineage>
        <taxon>Eukaryota</taxon>
        <taxon>Fungi</taxon>
        <taxon>Dikarya</taxon>
        <taxon>Ascomycota</taxon>
        <taxon>Pezizomycotina</taxon>
        <taxon>Dothideomycetes</taxon>
        <taxon>Pleosporomycetidae</taxon>
        <taxon>Pleosporales</taxon>
        <taxon>Torulaceae</taxon>
        <taxon>Dendryphion</taxon>
    </lineage>
</organism>
<dbReference type="AlphaFoldDB" id="A0A9P9IN50"/>
<dbReference type="OrthoDB" id="3480872at2759"/>
<keyword evidence="2" id="KW-1185">Reference proteome</keyword>
<dbReference type="EMBL" id="JAGMWT010000006">
    <property type="protein sequence ID" value="KAH7126692.1"/>
    <property type="molecule type" value="Genomic_DNA"/>
</dbReference>
<dbReference type="Proteomes" id="UP000700596">
    <property type="component" value="Unassembled WGS sequence"/>
</dbReference>
<comment type="caution">
    <text evidence="1">The sequence shown here is derived from an EMBL/GenBank/DDBJ whole genome shotgun (WGS) entry which is preliminary data.</text>
</comment>